<feature type="signal peptide" evidence="2">
    <location>
        <begin position="1"/>
        <end position="33"/>
    </location>
</feature>
<feature type="domain" description="Bacterial Ig-like" evidence="3">
    <location>
        <begin position="378"/>
        <end position="456"/>
    </location>
</feature>
<evidence type="ECO:0000256" key="1">
    <source>
        <dbReference type="SAM" id="MobiDB-lite"/>
    </source>
</evidence>
<reference evidence="4 5" key="1">
    <citation type="submission" date="2023-04" db="EMBL/GenBank/DDBJ databases">
        <title>Forest soil microbial communities from Buena Vista Peninsula, Colon Province, Panama.</title>
        <authorList>
            <person name="Bouskill N."/>
        </authorList>
    </citation>
    <scope>NUCLEOTIDE SEQUENCE [LARGE SCALE GENOMIC DNA]</scope>
    <source>
        <strain evidence="4 5">CFH S0262</strain>
    </source>
</reference>
<dbReference type="Gene3D" id="2.60.40.10">
    <property type="entry name" value="Immunoglobulins"/>
    <property type="match status" value="3"/>
</dbReference>
<name>A0ABT6MD20_9NOCA</name>
<comment type="caution">
    <text evidence="4">The sequence shown here is derived from an EMBL/GenBank/DDBJ whole genome shotgun (WGS) entry which is preliminary data.</text>
</comment>
<dbReference type="Proteomes" id="UP001160334">
    <property type="component" value="Unassembled WGS sequence"/>
</dbReference>
<dbReference type="InterPro" id="IPR032109">
    <property type="entry name" value="Big_3_5"/>
</dbReference>
<dbReference type="RefSeq" id="WP_280761526.1">
    <property type="nucleotide sequence ID" value="NZ_JARXVC010000009.1"/>
</dbReference>
<proteinExistence type="predicted"/>
<evidence type="ECO:0000313" key="5">
    <source>
        <dbReference type="Proteomes" id="UP001160334"/>
    </source>
</evidence>
<accession>A0ABT6MD20</accession>
<dbReference type="EMBL" id="JARXVC010000009">
    <property type="protein sequence ID" value="MDH6282213.1"/>
    <property type="molecule type" value="Genomic_DNA"/>
</dbReference>
<feature type="compositionally biased region" description="Gly residues" evidence="1">
    <location>
        <begin position="461"/>
        <end position="474"/>
    </location>
</feature>
<organism evidence="4 5">
    <name type="scientific">Prescottella agglutinans</name>
    <dbReference type="NCBI Taxonomy" id="1644129"/>
    <lineage>
        <taxon>Bacteria</taxon>
        <taxon>Bacillati</taxon>
        <taxon>Actinomycetota</taxon>
        <taxon>Actinomycetes</taxon>
        <taxon>Mycobacteriales</taxon>
        <taxon>Nocardiaceae</taxon>
        <taxon>Prescottella</taxon>
    </lineage>
</organism>
<keyword evidence="5" id="KW-1185">Reference proteome</keyword>
<dbReference type="InterPro" id="IPR013783">
    <property type="entry name" value="Ig-like_fold"/>
</dbReference>
<feature type="domain" description="Bacterial Ig-like" evidence="3">
    <location>
        <begin position="279"/>
        <end position="361"/>
    </location>
</feature>
<protein>
    <recommendedName>
        <fullName evidence="3">Bacterial Ig-like domain-containing protein</fullName>
    </recommendedName>
</protein>
<evidence type="ECO:0000313" key="4">
    <source>
        <dbReference type="EMBL" id="MDH6282213.1"/>
    </source>
</evidence>
<dbReference type="Pfam" id="PF16640">
    <property type="entry name" value="Big_3_5"/>
    <property type="match status" value="3"/>
</dbReference>
<feature type="region of interest" description="Disordered" evidence="1">
    <location>
        <begin position="456"/>
        <end position="475"/>
    </location>
</feature>
<sequence>MSDRNIRRVVGGLSAFAVAAGFAVTAGMGSASAAPGSVTWDDGSSRFTRTVSNTTPNEGDVVTVSTKFERTGSVVEYIYAVKDAHPTCMTYVDGSAKVDGSPRGLQSQAADYARIQGSSIEWPVYPNINPKSHTFEFSYRVGADCQRGVALPTSMYYSGSLGDGNYTNKGPSITVNKNTTTTALAQVTGAQVGQATTLAATVTGGAQGDTVEFFDGGAKVGTGTLNGNGTATFAWTPTARGAHELMARFPGTARANGSESSKQNIDVFSADLQSTTVIAAVTNAQVGQSTTLKATVTPTAAAGGTVKFKDGGQLLAEAVVNASGEATYAWTPTVDGNHSIVAEYSGRTGVAASTGTATVSVAPKPVQNTDSTTVLTVGNAKVGVAQTISAKVTGSAGGTVTFKDGNTVIGTANVDGSGRAALTWTPAVEGQRVIRAEYSGSGTVNASADQVSVAVAPATPGGDGGTGGGTGSAGSLGTMFGSLGG</sequence>
<feature type="chain" id="PRO_5045526265" description="Bacterial Ig-like domain-containing protein" evidence="2">
    <location>
        <begin position="34"/>
        <end position="485"/>
    </location>
</feature>
<evidence type="ECO:0000256" key="2">
    <source>
        <dbReference type="SAM" id="SignalP"/>
    </source>
</evidence>
<keyword evidence="2" id="KW-0732">Signal</keyword>
<feature type="domain" description="Bacterial Ig-like" evidence="3">
    <location>
        <begin position="188"/>
        <end position="267"/>
    </location>
</feature>
<gene>
    <name evidence="4" type="ORF">M2280_003441</name>
</gene>
<evidence type="ECO:0000259" key="3">
    <source>
        <dbReference type="Pfam" id="PF16640"/>
    </source>
</evidence>